<keyword evidence="6" id="KW-1185">Reference proteome</keyword>
<dbReference type="Pfam" id="PF00356">
    <property type="entry name" value="LacI"/>
    <property type="match status" value="1"/>
</dbReference>
<dbReference type="AlphaFoldDB" id="A0A4U8QQ59"/>
<evidence type="ECO:0000313" key="6">
    <source>
        <dbReference type="Proteomes" id="UP000306509"/>
    </source>
</evidence>
<evidence type="ECO:0000256" key="2">
    <source>
        <dbReference type="ARBA" id="ARBA00023125"/>
    </source>
</evidence>
<evidence type="ECO:0000313" key="5">
    <source>
        <dbReference type="EMBL" id="TLD02576.1"/>
    </source>
</evidence>
<evidence type="ECO:0000259" key="4">
    <source>
        <dbReference type="PROSITE" id="PS50932"/>
    </source>
</evidence>
<dbReference type="CDD" id="cd06267">
    <property type="entry name" value="PBP1_LacI_sugar_binding-like"/>
    <property type="match status" value="1"/>
</dbReference>
<reference evidence="5 6" key="1">
    <citation type="journal article" date="2019" name="Anaerobe">
        <title>Detection of Robinsoniella peoriensis in multiple bone samples of a trauma patient.</title>
        <authorList>
            <person name="Schrottner P."/>
            <person name="Hartwich K."/>
            <person name="Bunk B."/>
            <person name="Schober I."/>
            <person name="Helbig S."/>
            <person name="Rudolph W.W."/>
            <person name="Gunzer F."/>
        </authorList>
    </citation>
    <scope>NUCLEOTIDE SEQUENCE [LARGE SCALE GENOMIC DNA]</scope>
    <source>
        <strain evidence="5 6">DSM 106044</strain>
    </source>
</reference>
<dbReference type="InterPro" id="IPR010982">
    <property type="entry name" value="Lambda_DNA-bd_dom_sf"/>
</dbReference>
<dbReference type="GO" id="GO:0000976">
    <property type="term" value="F:transcription cis-regulatory region binding"/>
    <property type="evidence" value="ECO:0007669"/>
    <property type="project" value="TreeGrafter"/>
</dbReference>
<dbReference type="Pfam" id="PF13377">
    <property type="entry name" value="Peripla_BP_3"/>
    <property type="match status" value="1"/>
</dbReference>
<gene>
    <name evidence="5" type="primary">rbsR_1</name>
    <name evidence="5" type="ORF">DSM106044_00555</name>
</gene>
<evidence type="ECO:0000256" key="1">
    <source>
        <dbReference type="ARBA" id="ARBA00023015"/>
    </source>
</evidence>
<dbReference type="SUPFAM" id="SSF47413">
    <property type="entry name" value="lambda repressor-like DNA-binding domains"/>
    <property type="match status" value="1"/>
</dbReference>
<protein>
    <submittedName>
        <fullName evidence="5">Ribose operon repressor</fullName>
    </submittedName>
</protein>
<proteinExistence type="predicted"/>
<dbReference type="GO" id="GO:0003700">
    <property type="term" value="F:DNA-binding transcription factor activity"/>
    <property type="evidence" value="ECO:0007669"/>
    <property type="project" value="TreeGrafter"/>
</dbReference>
<dbReference type="Gene3D" id="3.40.50.2300">
    <property type="match status" value="2"/>
</dbReference>
<organism evidence="5 6">
    <name type="scientific">Robinsoniella peoriensis</name>
    <dbReference type="NCBI Taxonomy" id="180332"/>
    <lineage>
        <taxon>Bacteria</taxon>
        <taxon>Bacillati</taxon>
        <taxon>Bacillota</taxon>
        <taxon>Clostridia</taxon>
        <taxon>Lachnospirales</taxon>
        <taxon>Lachnospiraceae</taxon>
        <taxon>Robinsoniella</taxon>
    </lineage>
</organism>
<dbReference type="CDD" id="cd01392">
    <property type="entry name" value="HTH_LacI"/>
    <property type="match status" value="1"/>
</dbReference>
<evidence type="ECO:0000256" key="3">
    <source>
        <dbReference type="ARBA" id="ARBA00023163"/>
    </source>
</evidence>
<dbReference type="EMBL" id="QGQD01000012">
    <property type="protein sequence ID" value="TLD02576.1"/>
    <property type="molecule type" value="Genomic_DNA"/>
</dbReference>
<dbReference type="InterPro" id="IPR000843">
    <property type="entry name" value="HTH_LacI"/>
</dbReference>
<dbReference type="InterPro" id="IPR028082">
    <property type="entry name" value="Peripla_BP_I"/>
</dbReference>
<dbReference type="Gene3D" id="1.10.260.40">
    <property type="entry name" value="lambda repressor-like DNA-binding domains"/>
    <property type="match status" value="1"/>
</dbReference>
<dbReference type="PANTHER" id="PTHR30146:SF109">
    <property type="entry name" value="HTH-TYPE TRANSCRIPTIONAL REGULATOR GALS"/>
    <property type="match status" value="1"/>
</dbReference>
<keyword evidence="1" id="KW-0805">Transcription regulation</keyword>
<dbReference type="RefSeq" id="WP_044295142.1">
    <property type="nucleotide sequence ID" value="NZ_JTGN01000005.1"/>
</dbReference>
<dbReference type="STRING" id="180332.GCA_000797495_00851"/>
<keyword evidence="3" id="KW-0804">Transcription</keyword>
<comment type="caution">
    <text evidence="5">The sequence shown here is derived from an EMBL/GenBank/DDBJ whole genome shotgun (WGS) entry which is preliminary data.</text>
</comment>
<name>A0A4U8QQ59_9FIRM</name>
<accession>A0A4U8QQ59</accession>
<sequence length="336" mass="37040">MKVTRSDVAKAAGVAPATVSYVLNNSRQISEKTRKKVMDAVNELNYQPDLIARGLVTNQTMQLALILSDIGNPFYGEIARAFEQSALEKGYFVSICSGEGNLNHYLENLVRRHVDGAVIIANPTHYQMENVKKLVDNDIKVVISGNQVPDQIASIENDYISGMEQALTHLSEYGHRRIAYFSCFGNQSRYDTRIDGFISAAEKLGLHQSDILLVEGKPPYHSDLETGKEMAQEIIRRGMPVTAAVCTNDLMAMGAIQEFHQAGIKVPEDISIIGCDDIMLASAMIPALTTIGIDKEKLGRGAFALLYRQIKSGEIKHEKVTVELKVRSTTSKPAVR</sequence>
<feature type="domain" description="HTH lacI-type" evidence="4">
    <location>
        <begin position="3"/>
        <end position="57"/>
    </location>
</feature>
<keyword evidence="2" id="KW-0238">DNA-binding</keyword>
<dbReference type="InterPro" id="IPR046335">
    <property type="entry name" value="LacI/GalR-like_sensor"/>
</dbReference>
<dbReference type="PROSITE" id="PS50932">
    <property type="entry name" value="HTH_LACI_2"/>
    <property type="match status" value="1"/>
</dbReference>
<dbReference type="Proteomes" id="UP000306509">
    <property type="component" value="Unassembled WGS sequence"/>
</dbReference>
<dbReference type="PANTHER" id="PTHR30146">
    <property type="entry name" value="LACI-RELATED TRANSCRIPTIONAL REPRESSOR"/>
    <property type="match status" value="1"/>
</dbReference>
<dbReference type="SUPFAM" id="SSF53822">
    <property type="entry name" value="Periplasmic binding protein-like I"/>
    <property type="match status" value="1"/>
</dbReference>
<dbReference type="SMART" id="SM00354">
    <property type="entry name" value="HTH_LACI"/>
    <property type="match status" value="1"/>
</dbReference>